<evidence type="ECO:0000313" key="2">
    <source>
        <dbReference type="EMBL" id="KAA8717176.1"/>
    </source>
</evidence>
<comment type="caution">
    <text evidence="2">The sequence shown here is derived from an EMBL/GenBank/DDBJ whole genome shotgun (WGS) entry which is preliminary data.</text>
</comment>
<evidence type="ECO:0000313" key="3">
    <source>
        <dbReference type="Proteomes" id="UP000322181"/>
    </source>
</evidence>
<dbReference type="OrthoDB" id="9798130at2"/>
<feature type="chain" id="PRO_5024311216" evidence="1">
    <location>
        <begin position="28"/>
        <end position="117"/>
    </location>
</feature>
<dbReference type="InterPro" id="IPR008309">
    <property type="entry name" value="YdbL"/>
</dbReference>
<dbReference type="Pfam" id="PF07027">
    <property type="entry name" value="DUF1318"/>
    <property type="match status" value="1"/>
</dbReference>
<feature type="signal peptide" evidence="1">
    <location>
        <begin position="1"/>
        <end position="27"/>
    </location>
</feature>
<proteinExistence type="predicted"/>
<reference evidence="2 3" key="1">
    <citation type="submission" date="2019-09" db="EMBL/GenBank/DDBJ databases">
        <title>Draft genome sequence of various Type strains from the CCUG.</title>
        <authorList>
            <person name="Pineiro-Iglesias B."/>
            <person name="Tunovic T."/>
            <person name="Unosson C."/>
            <person name="Inganas E."/>
            <person name="Ohlen M."/>
            <person name="Cardew S."/>
            <person name="Jensie-Markopoulos S."/>
            <person name="Salva-Serra F."/>
            <person name="Jaen-Luchoro D."/>
            <person name="Karlsson R."/>
            <person name="Svensson-Stadler L."/>
            <person name="Chun J."/>
            <person name="Moore E."/>
        </authorList>
    </citation>
    <scope>NUCLEOTIDE SEQUENCE [LARGE SCALE GENOMIC DNA]</scope>
    <source>
        <strain evidence="2 3">CCUG 53682T</strain>
    </source>
</reference>
<organism evidence="2 3">
    <name type="scientific">Morganella psychrotolerans</name>
    <dbReference type="NCBI Taxonomy" id="368603"/>
    <lineage>
        <taxon>Bacteria</taxon>
        <taxon>Pseudomonadati</taxon>
        <taxon>Pseudomonadota</taxon>
        <taxon>Gammaproteobacteria</taxon>
        <taxon>Enterobacterales</taxon>
        <taxon>Morganellaceae</taxon>
        <taxon>Morganella</taxon>
    </lineage>
</organism>
<evidence type="ECO:0000256" key="1">
    <source>
        <dbReference type="SAM" id="SignalP"/>
    </source>
</evidence>
<gene>
    <name evidence="2" type="ORF">F4V73_04735</name>
</gene>
<dbReference type="Proteomes" id="UP000322181">
    <property type="component" value="Unassembled WGS sequence"/>
</dbReference>
<dbReference type="PIRSF" id="PIRSF025560">
    <property type="entry name" value="UCP025560"/>
    <property type="match status" value="1"/>
</dbReference>
<sequence>MSTLFKAGKFRTGAAALTLMVSSSAFALTLDDAKQQGLAGETFSGYIAPVDRAASRDDVKNLVKEINAARSQKYSELAQGNRMKADEVAKIAGQKLVTRAPKGEYVLGINGQWLKKE</sequence>
<dbReference type="AlphaFoldDB" id="A0A5M9RAW5"/>
<name>A0A5M9RAW5_9GAMM</name>
<accession>A0A5M9RAW5</accession>
<dbReference type="EMBL" id="VXKB01000001">
    <property type="protein sequence ID" value="KAA8717176.1"/>
    <property type="molecule type" value="Genomic_DNA"/>
</dbReference>
<keyword evidence="1" id="KW-0732">Signal</keyword>
<dbReference type="RefSeq" id="WP_067362500.1">
    <property type="nucleotide sequence ID" value="NZ_BAAAFS010000001.1"/>
</dbReference>
<protein>
    <submittedName>
        <fullName evidence="2">DUF1318 domain-containing protein</fullName>
    </submittedName>
</protein>